<evidence type="ECO:0000256" key="7">
    <source>
        <dbReference type="ARBA" id="ARBA00023136"/>
    </source>
</evidence>
<feature type="domain" description="Conserved oligomeric complex COG6 N-terminal" evidence="11">
    <location>
        <begin position="37"/>
        <end position="117"/>
    </location>
</feature>
<evidence type="ECO:0000256" key="1">
    <source>
        <dbReference type="ARBA" id="ARBA00004395"/>
    </source>
</evidence>
<evidence type="ECO:0000259" key="11">
    <source>
        <dbReference type="Pfam" id="PF06419"/>
    </source>
</evidence>
<evidence type="ECO:0000256" key="10">
    <source>
        <dbReference type="RuleBase" id="RU365075"/>
    </source>
</evidence>
<keyword evidence="7 10" id="KW-0472">Membrane</keyword>
<keyword evidence="14" id="KW-1185">Reference proteome</keyword>
<dbReference type="GO" id="GO:0015031">
    <property type="term" value="P:protein transport"/>
    <property type="evidence" value="ECO:0007669"/>
    <property type="project" value="UniProtKB-KW"/>
</dbReference>
<dbReference type="Pfam" id="PF20653">
    <property type="entry name" value="COG6_C"/>
    <property type="match status" value="1"/>
</dbReference>
<evidence type="ECO:0000256" key="6">
    <source>
        <dbReference type="ARBA" id="ARBA00023034"/>
    </source>
</evidence>
<keyword evidence="4 10" id="KW-0813">Transport</keyword>
<dbReference type="Proteomes" id="UP001153365">
    <property type="component" value="Unassembled WGS sequence"/>
</dbReference>
<comment type="function">
    <text evidence="10">Acts as component of the peripheral membrane COG complex that is involved in intra-Golgi protein trafficking. COG is located at the cis-Golgi, and regulates tethering of retrograde intra-Golgi vesicles and possibly a number of other membrane trafficking events.</text>
</comment>
<comment type="subcellular location">
    <subcellularLocation>
        <location evidence="1 10">Golgi apparatus membrane</location>
        <topology evidence="1 10">Peripheral membrane protein</topology>
    </subcellularLocation>
</comment>
<proteinExistence type="inferred from homology"/>
<gene>
    <name evidence="13" type="ORF">PPACK8108_LOCUS23477</name>
</gene>
<dbReference type="PANTHER" id="PTHR21506:SF0">
    <property type="entry name" value="CONSERVED OLIGOMERIC GOLGI COMPLEX SUBUNIT 6"/>
    <property type="match status" value="1"/>
</dbReference>
<dbReference type="Pfam" id="PF06419">
    <property type="entry name" value="COG6_N"/>
    <property type="match status" value="1"/>
</dbReference>
<evidence type="ECO:0000256" key="2">
    <source>
        <dbReference type="ARBA" id="ARBA00011023"/>
    </source>
</evidence>
<evidence type="ECO:0000313" key="14">
    <source>
        <dbReference type="Proteomes" id="UP001153365"/>
    </source>
</evidence>
<evidence type="ECO:0000256" key="3">
    <source>
        <dbReference type="ARBA" id="ARBA00020973"/>
    </source>
</evidence>
<protein>
    <recommendedName>
        <fullName evidence="3 10">Conserved oligomeric Golgi complex subunit 6</fullName>
        <shortName evidence="10">COG complex subunit 6</shortName>
    </recommendedName>
    <alternativeName>
        <fullName evidence="8 10">Component of oligomeric Golgi complex 6</fullName>
    </alternativeName>
</protein>
<dbReference type="InterPro" id="IPR048368">
    <property type="entry name" value="COG6_N"/>
</dbReference>
<feature type="domain" description="Conserved Oligomeric Golgi complex subunit 6 C-terminal" evidence="12">
    <location>
        <begin position="155"/>
        <end position="327"/>
    </location>
</feature>
<name>A0AAV0BSE5_PHAPC</name>
<organism evidence="13 14">
    <name type="scientific">Phakopsora pachyrhizi</name>
    <name type="common">Asian soybean rust disease fungus</name>
    <dbReference type="NCBI Taxonomy" id="170000"/>
    <lineage>
        <taxon>Eukaryota</taxon>
        <taxon>Fungi</taxon>
        <taxon>Dikarya</taxon>
        <taxon>Basidiomycota</taxon>
        <taxon>Pucciniomycotina</taxon>
        <taxon>Pucciniomycetes</taxon>
        <taxon>Pucciniales</taxon>
        <taxon>Phakopsoraceae</taxon>
        <taxon>Phakopsora</taxon>
    </lineage>
</organism>
<evidence type="ECO:0000256" key="5">
    <source>
        <dbReference type="ARBA" id="ARBA00022927"/>
    </source>
</evidence>
<evidence type="ECO:0000259" key="12">
    <source>
        <dbReference type="Pfam" id="PF20653"/>
    </source>
</evidence>
<comment type="caution">
    <text evidence="13">The sequence shown here is derived from an EMBL/GenBank/DDBJ whole genome shotgun (WGS) entry which is preliminary data.</text>
</comment>
<dbReference type="InterPro" id="IPR048369">
    <property type="entry name" value="COG6_C"/>
</dbReference>
<accession>A0AAV0BSE5</accession>
<sequence length="341" mass="38116">MAVEQPVGSGLMRATNVQQNKPLSSLSARVSKVLATHQFDDPNTRLAKLQDSLDQMHQHCDEVENQLNSSNVGTRFLLQHADGLRKESQSVATKQLLAKAFLHRFTLSDVKFQALTNREVQVNHDLFSAINRCHQIQLDCAVLLAGDTTQTQTTQTAGLDIMQSTSKYLDKAYKKVSCWTMLECRNGLIKVDDSQTEVSLLMKNAINCLKSWPQMLEETLSILTTSCSTSLLNLFLDALTRGGPSGDMLAWVHQVMASEHEFLESLFNVKSTGKRRMMGESRVFASAQSDHKTVTDFKSEEDKIITVNSEVEDWDRVLKLLNRNLEGCTCQSLGTDLFLLG</sequence>
<dbReference type="EMBL" id="CALTRL010005986">
    <property type="protein sequence ID" value="CAH7688504.1"/>
    <property type="molecule type" value="Genomic_DNA"/>
</dbReference>
<dbReference type="GO" id="GO:0006891">
    <property type="term" value="P:intra-Golgi vesicle-mediated transport"/>
    <property type="evidence" value="ECO:0007669"/>
    <property type="project" value="UniProtKB-UniRule"/>
</dbReference>
<dbReference type="GO" id="GO:0017119">
    <property type="term" value="C:Golgi transport complex"/>
    <property type="evidence" value="ECO:0007669"/>
    <property type="project" value="UniProtKB-UniRule"/>
</dbReference>
<evidence type="ECO:0000256" key="8">
    <source>
        <dbReference type="ARBA" id="ARBA00031348"/>
    </source>
</evidence>
<reference evidence="13" key="1">
    <citation type="submission" date="2022-06" db="EMBL/GenBank/DDBJ databases">
        <authorList>
            <consortium name="SYNGENTA / RWTH Aachen University"/>
        </authorList>
    </citation>
    <scope>NUCLEOTIDE SEQUENCE</scope>
</reference>
<evidence type="ECO:0000256" key="4">
    <source>
        <dbReference type="ARBA" id="ARBA00022448"/>
    </source>
</evidence>
<dbReference type="GO" id="GO:0000139">
    <property type="term" value="C:Golgi membrane"/>
    <property type="evidence" value="ECO:0007669"/>
    <property type="project" value="UniProtKB-SubCell"/>
</dbReference>
<evidence type="ECO:0000313" key="13">
    <source>
        <dbReference type="EMBL" id="CAH7688504.1"/>
    </source>
</evidence>
<keyword evidence="6 10" id="KW-0333">Golgi apparatus</keyword>
<comment type="similarity">
    <text evidence="2 10">Belongs to the COG6 family.</text>
</comment>
<dbReference type="SMART" id="SM01087">
    <property type="entry name" value="COG6"/>
    <property type="match status" value="1"/>
</dbReference>
<comment type="function">
    <text evidence="9">Acts as a component of the peripheral membrane COG complex that is involved in intra-Golgi protein trafficking. COG is located at the cis-Golgi, and regulates tethering of retrograde intra-Golgi vesicles and possibly a number of other membrane trafficking events.</text>
</comment>
<keyword evidence="5 10" id="KW-0653">Protein transport</keyword>
<evidence type="ECO:0000256" key="9">
    <source>
        <dbReference type="ARBA" id="ARBA00043873"/>
    </source>
</evidence>
<comment type="subunit">
    <text evidence="10">Component of the conserved oligomeric Golgi complex.</text>
</comment>
<dbReference type="AlphaFoldDB" id="A0AAV0BSE5"/>
<dbReference type="InterPro" id="IPR010490">
    <property type="entry name" value="COG6"/>
</dbReference>
<dbReference type="PANTHER" id="PTHR21506">
    <property type="entry name" value="COMPONENT OF OLIGOMERIC GOLGI COMPLEX 6"/>
    <property type="match status" value="1"/>
</dbReference>